<keyword evidence="5" id="KW-1185">Reference proteome</keyword>
<dbReference type="EMBL" id="JAVDVX010000002">
    <property type="protein sequence ID" value="MDR7089654.1"/>
    <property type="molecule type" value="Genomic_DNA"/>
</dbReference>
<evidence type="ECO:0000313" key="5">
    <source>
        <dbReference type="Proteomes" id="UP001253595"/>
    </source>
</evidence>
<feature type="domain" description="LysM" evidence="3">
    <location>
        <begin position="466"/>
        <end position="510"/>
    </location>
</feature>
<organism evidence="4 5">
    <name type="scientific">Cellvibrio fibrivorans</name>
    <dbReference type="NCBI Taxonomy" id="126350"/>
    <lineage>
        <taxon>Bacteria</taxon>
        <taxon>Pseudomonadati</taxon>
        <taxon>Pseudomonadota</taxon>
        <taxon>Gammaproteobacteria</taxon>
        <taxon>Cellvibrionales</taxon>
        <taxon>Cellvibrionaceae</taxon>
        <taxon>Cellvibrio</taxon>
    </lineage>
</organism>
<dbReference type="PROSITE" id="PS51782">
    <property type="entry name" value="LYSM"/>
    <property type="match status" value="3"/>
</dbReference>
<dbReference type="Pfam" id="PF01476">
    <property type="entry name" value="LysM"/>
    <property type="match status" value="3"/>
</dbReference>
<reference evidence="4 5" key="1">
    <citation type="submission" date="2023-07" db="EMBL/GenBank/DDBJ databases">
        <title>Sorghum-associated microbial communities from plants grown in Nebraska, USA.</title>
        <authorList>
            <person name="Schachtman D."/>
        </authorList>
    </citation>
    <scope>NUCLEOTIDE SEQUENCE [LARGE SCALE GENOMIC DNA]</scope>
    <source>
        <strain evidence="4 5">BE190</strain>
    </source>
</reference>
<accession>A0ABU1UWT7</accession>
<dbReference type="InterPro" id="IPR008258">
    <property type="entry name" value="Transglycosylase_SLT_dom_1"/>
</dbReference>
<dbReference type="Gene3D" id="1.10.530.10">
    <property type="match status" value="1"/>
</dbReference>
<dbReference type="RefSeq" id="WP_310071080.1">
    <property type="nucleotide sequence ID" value="NZ_JAVDVX010000002.1"/>
</dbReference>
<comment type="similarity">
    <text evidence="1">Belongs to the transglycosylase Slt family.</text>
</comment>
<dbReference type="SUPFAM" id="SSF53955">
    <property type="entry name" value="Lysozyme-like"/>
    <property type="match status" value="1"/>
</dbReference>
<dbReference type="Gene3D" id="3.10.350.10">
    <property type="entry name" value="LysM domain"/>
    <property type="match status" value="3"/>
</dbReference>
<dbReference type="PROSITE" id="PS00922">
    <property type="entry name" value="TRANSGLYCOSYLASE"/>
    <property type="match status" value="1"/>
</dbReference>
<dbReference type="SUPFAM" id="SSF54106">
    <property type="entry name" value="LysM domain"/>
    <property type="match status" value="3"/>
</dbReference>
<dbReference type="InterPro" id="IPR018392">
    <property type="entry name" value="LysM"/>
</dbReference>
<dbReference type="CDD" id="cd00118">
    <property type="entry name" value="LysM"/>
    <property type="match status" value="3"/>
</dbReference>
<evidence type="ECO:0000313" key="4">
    <source>
        <dbReference type="EMBL" id="MDR7089654.1"/>
    </source>
</evidence>
<dbReference type="SMART" id="SM00257">
    <property type="entry name" value="LysM"/>
    <property type="match status" value="3"/>
</dbReference>
<dbReference type="CDD" id="cd16894">
    <property type="entry name" value="MltD-like"/>
    <property type="match status" value="1"/>
</dbReference>
<feature type="region of interest" description="Disordered" evidence="2">
    <location>
        <begin position="32"/>
        <end position="52"/>
    </location>
</feature>
<protein>
    <submittedName>
        <fullName evidence="4">Membrane-bound lytic murein transglycosylase D</fullName>
    </submittedName>
</protein>
<dbReference type="PANTHER" id="PTHR33734:SF22">
    <property type="entry name" value="MEMBRANE-BOUND LYTIC MUREIN TRANSGLYCOSYLASE D"/>
    <property type="match status" value="1"/>
</dbReference>
<evidence type="ECO:0000256" key="2">
    <source>
        <dbReference type="SAM" id="MobiDB-lite"/>
    </source>
</evidence>
<evidence type="ECO:0000259" key="3">
    <source>
        <dbReference type="PROSITE" id="PS51782"/>
    </source>
</evidence>
<comment type="caution">
    <text evidence="4">The sequence shown here is derived from an EMBL/GenBank/DDBJ whole genome shotgun (WGS) entry which is preliminary data.</text>
</comment>
<evidence type="ECO:0000256" key="1">
    <source>
        <dbReference type="ARBA" id="ARBA00007734"/>
    </source>
</evidence>
<proteinExistence type="inferred from homology"/>
<dbReference type="PROSITE" id="PS51257">
    <property type="entry name" value="PROKAR_LIPOPROTEIN"/>
    <property type="match status" value="1"/>
</dbReference>
<name>A0ABU1UWT7_9GAMM</name>
<feature type="domain" description="LysM" evidence="3">
    <location>
        <begin position="338"/>
        <end position="381"/>
    </location>
</feature>
<dbReference type="InterPro" id="IPR036779">
    <property type="entry name" value="LysM_dom_sf"/>
</dbReference>
<sequence length="516" mass="57472">MNHQNRSPLLLLICFAWIIALAGCSTLKKTDEPVADTSTTEPATPPEESELGAKLREHTGDYGNLWEEIADGYSFPEISDAKVNKNLRWLSNNQRYLDRVTEQSKPYLYYVANELRENGLPMELALLPIVESAYDPFASSPSKALGVWQFMPQTGRNFGLKQNHWYDGRRDIVASTDAAVRYLKRLNTMFNGDWLLTIAAYNAGEGTIRRAIEKNRKQGKGTDFWSLPLSQQTQSYVPQLLALSKVIANPEKYDLELGEISNNPYFTTVNVSAPIDLAQAARMAEIDPKELRNLNAGYNKWITDPTGPHQLLVPVADAAQFTLNLDKLPKIATMQVAGDYKVKSGDTLGAIAKRFGTSVAAIQSANNLKSSQLKVGQSLSIPGQSPMSSPYAIQAEQEIAQRSQKNTGTYYTIESGDSFWTIARKHDTSVKNLLKWNELPANAKLKPGQKLLVVNKTATQPADNKITYQIKSGDTLHKIASKFDVSKKDILNWNKVKDESYIHPGQELTIYLTAKN</sequence>
<dbReference type="Proteomes" id="UP001253595">
    <property type="component" value="Unassembled WGS sequence"/>
</dbReference>
<dbReference type="InterPro" id="IPR000189">
    <property type="entry name" value="Transglyc_AS"/>
</dbReference>
<dbReference type="PANTHER" id="PTHR33734">
    <property type="entry name" value="LYSM DOMAIN-CONTAINING GPI-ANCHORED PROTEIN 2"/>
    <property type="match status" value="1"/>
</dbReference>
<dbReference type="Pfam" id="PF01464">
    <property type="entry name" value="SLT"/>
    <property type="match status" value="1"/>
</dbReference>
<feature type="domain" description="LysM" evidence="3">
    <location>
        <begin position="409"/>
        <end position="453"/>
    </location>
</feature>
<gene>
    <name evidence="4" type="ORF">J2X05_001660</name>
</gene>
<dbReference type="InterPro" id="IPR023346">
    <property type="entry name" value="Lysozyme-like_dom_sf"/>
</dbReference>